<dbReference type="SUPFAM" id="SSF53067">
    <property type="entry name" value="Actin-like ATPase domain"/>
    <property type="match status" value="2"/>
</dbReference>
<dbReference type="EMBL" id="ML121568">
    <property type="protein sequence ID" value="RPB20758.1"/>
    <property type="molecule type" value="Genomic_DNA"/>
</dbReference>
<dbReference type="Proteomes" id="UP000267821">
    <property type="component" value="Unassembled WGS sequence"/>
</dbReference>
<dbReference type="InterPro" id="IPR004000">
    <property type="entry name" value="Actin"/>
</dbReference>
<feature type="region of interest" description="Disordered" evidence="2">
    <location>
        <begin position="147"/>
        <end position="182"/>
    </location>
</feature>
<accession>A0A3N4LGD1</accession>
<dbReference type="CDD" id="cd10206">
    <property type="entry name" value="ASKHA_NBD_Arp8-like"/>
    <property type="match status" value="1"/>
</dbReference>
<dbReference type="FunFam" id="3.30.420.40:FF:000232">
    <property type="entry name" value="Actin-related protein 8"/>
    <property type="match status" value="1"/>
</dbReference>
<gene>
    <name evidence="3" type="ORF">L211DRAFT_858692</name>
</gene>
<dbReference type="Gene3D" id="3.30.420.40">
    <property type="match status" value="3"/>
</dbReference>
<organism evidence="3 4">
    <name type="scientific">Terfezia boudieri ATCC MYA-4762</name>
    <dbReference type="NCBI Taxonomy" id="1051890"/>
    <lineage>
        <taxon>Eukaryota</taxon>
        <taxon>Fungi</taxon>
        <taxon>Dikarya</taxon>
        <taxon>Ascomycota</taxon>
        <taxon>Pezizomycotina</taxon>
        <taxon>Pezizomycetes</taxon>
        <taxon>Pezizales</taxon>
        <taxon>Pezizaceae</taxon>
        <taxon>Terfezia</taxon>
    </lineage>
</organism>
<dbReference type="Pfam" id="PF00022">
    <property type="entry name" value="Actin"/>
    <property type="match status" value="2"/>
</dbReference>
<dbReference type="InterPro" id="IPR043129">
    <property type="entry name" value="ATPase_NBD"/>
</dbReference>
<protein>
    <submittedName>
        <fullName evidence="3">Actin-like ATPase domain-containing protein</fullName>
    </submittedName>
</protein>
<dbReference type="AlphaFoldDB" id="A0A3N4LGD1"/>
<name>A0A3N4LGD1_9PEZI</name>
<dbReference type="OrthoDB" id="5572108at2759"/>
<reference evidence="3 4" key="1">
    <citation type="journal article" date="2018" name="Nat. Ecol. Evol.">
        <title>Pezizomycetes genomes reveal the molecular basis of ectomycorrhizal truffle lifestyle.</title>
        <authorList>
            <person name="Murat C."/>
            <person name="Payen T."/>
            <person name="Noel B."/>
            <person name="Kuo A."/>
            <person name="Morin E."/>
            <person name="Chen J."/>
            <person name="Kohler A."/>
            <person name="Krizsan K."/>
            <person name="Balestrini R."/>
            <person name="Da Silva C."/>
            <person name="Montanini B."/>
            <person name="Hainaut M."/>
            <person name="Levati E."/>
            <person name="Barry K.W."/>
            <person name="Belfiori B."/>
            <person name="Cichocki N."/>
            <person name="Clum A."/>
            <person name="Dockter R.B."/>
            <person name="Fauchery L."/>
            <person name="Guy J."/>
            <person name="Iotti M."/>
            <person name="Le Tacon F."/>
            <person name="Lindquist E.A."/>
            <person name="Lipzen A."/>
            <person name="Malagnac F."/>
            <person name="Mello A."/>
            <person name="Molinier V."/>
            <person name="Miyauchi S."/>
            <person name="Poulain J."/>
            <person name="Riccioni C."/>
            <person name="Rubini A."/>
            <person name="Sitrit Y."/>
            <person name="Splivallo R."/>
            <person name="Traeger S."/>
            <person name="Wang M."/>
            <person name="Zifcakova L."/>
            <person name="Wipf D."/>
            <person name="Zambonelli A."/>
            <person name="Paolocci F."/>
            <person name="Nowrousian M."/>
            <person name="Ottonello S."/>
            <person name="Baldrian P."/>
            <person name="Spatafora J.W."/>
            <person name="Henrissat B."/>
            <person name="Nagy L.G."/>
            <person name="Aury J.M."/>
            <person name="Wincker P."/>
            <person name="Grigoriev I.V."/>
            <person name="Bonfante P."/>
            <person name="Martin F.M."/>
        </authorList>
    </citation>
    <scope>NUCLEOTIDE SEQUENCE [LARGE SCALE GENOMIC DNA]</scope>
    <source>
        <strain evidence="3 4">ATCC MYA-4762</strain>
    </source>
</reference>
<feature type="compositionally biased region" description="Acidic residues" evidence="2">
    <location>
        <begin position="165"/>
        <end position="177"/>
    </location>
</feature>
<dbReference type="STRING" id="1051890.A0A3N4LGD1"/>
<evidence type="ECO:0000313" key="3">
    <source>
        <dbReference type="EMBL" id="RPB20758.1"/>
    </source>
</evidence>
<evidence type="ECO:0000256" key="1">
    <source>
        <dbReference type="RuleBase" id="RU000487"/>
    </source>
</evidence>
<dbReference type="FunFam" id="3.30.420.40:FF:000201">
    <property type="entry name" value="Actin-related protein 8"/>
    <property type="match status" value="1"/>
</dbReference>
<sequence>MPPAKKSGRALLREEGLERTDNNLKSHTWPIVQMINQKNYYTFVLTVLPLVQLLNESCREYLKREDQVMVYRQQQEESVKAALQQAKDKSMDGDTMDVDEEGEKEEEMLGSKVIVIHPGSQNLRIGLASDALPRSVPMVIARRSDKAEFEVGPPYPNRKKADAGENGEEEEEQEEEPMFGPEFSHQLREMSTELKQRMRNNKRRILPNSKDLVISYNNRTAAEVVKEHNDPNRVEWTEVPQDSPPEYYVGKEALRIPDISKPRYRLLWPIRHGWLNEKDYNNKRKLLADISVILEEGMRTELGIAKRDIRGTYSAVLVIPDLYEKVYVNEMLELLFKDFFFEQVCIIQESLAASFGAGFSQACIVDIGAQKTSVCCVEEGMCVVESRLNLKYGGADVTNTFIKALLVSQFPYRDINLWRRYDYLLAEELKLKYYTLNDAVISVQVCDFHLRAPGSDTKKYSFKCYDEVMIAPMGYFNPKIFDHSYKLEGRRSLLERSYDIYDGKPDDPISTAQLTLYQASRPSSNGNASVNEVGADGGAATPVNSLLLTPAKAPTLNPFSHINLETTAATPRSSIAGSPAPEGTPIFGASTPAFNFGGPVPFSHVVPIGPTPLELAEERDKQVPVCPLDQAIVESITHASKGDEKKIKEYLGSIMIVGGGSQVAGLNHLLEERLRGMKRYSDFNVMVAPPPRELDPQVIVWKGSSVFGKLKSTNDSWIRAAEYDILGSRLLAYRCLWLY</sequence>
<evidence type="ECO:0000256" key="2">
    <source>
        <dbReference type="SAM" id="MobiDB-lite"/>
    </source>
</evidence>
<dbReference type="SMART" id="SM00268">
    <property type="entry name" value="ACTIN"/>
    <property type="match status" value="1"/>
</dbReference>
<dbReference type="Gene3D" id="3.90.640.10">
    <property type="entry name" value="Actin, Chain A, domain 4"/>
    <property type="match status" value="1"/>
</dbReference>
<dbReference type="PANTHER" id="PTHR11937">
    <property type="entry name" value="ACTIN"/>
    <property type="match status" value="1"/>
</dbReference>
<evidence type="ECO:0000313" key="4">
    <source>
        <dbReference type="Proteomes" id="UP000267821"/>
    </source>
</evidence>
<keyword evidence="4" id="KW-1185">Reference proteome</keyword>
<dbReference type="InParanoid" id="A0A3N4LGD1"/>
<comment type="similarity">
    <text evidence="1">Belongs to the actin family.</text>
</comment>
<proteinExistence type="inferred from homology"/>
<dbReference type="FunCoup" id="A0A3N4LGD1">
    <property type="interactions" value="824"/>
</dbReference>